<dbReference type="RefSeq" id="WP_208252857.1">
    <property type="nucleotide sequence ID" value="NZ_JAGEPF010000056.1"/>
</dbReference>
<feature type="region of interest" description="Disordered" evidence="1">
    <location>
        <begin position="1"/>
        <end position="20"/>
    </location>
</feature>
<protein>
    <submittedName>
        <fullName evidence="2">Uncharacterized protein</fullName>
    </submittedName>
</protein>
<evidence type="ECO:0000313" key="2">
    <source>
        <dbReference type="EMBL" id="MBO2466015.1"/>
    </source>
</evidence>
<evidence type="ECO:0000313" key="3">
    <source>
        <dbReference type="Proteomes" id="UP000680206"/>
    </source>
</evidence>
<gene>
    <name evidence="2" type="ORF">J4709_51505</name>
</gene>
<comment type="caution">
    <text evidence="2">The sequence shown here is derived from an EMBL/GenBank/DDBJ whole genome shotgun (WGS) entry which is preliminary data.</text>
</comment>
<dbReference type="Proteomes" id="UP000680206">
    <property type="component" value="Unassembled WGS sequence"/>
</dbReference>
<organism evidence="2 3">
    <name type="scientific">Actinomadura violacea</name>
    <dbReference type="NCBI Taxonomy" id="2819934"/>
    <lineage>
        <taxon>Bacteria</taxon>
        <taxon>Bacillati</taxon>
        <taxon>Actinomycetota</taxon>
        <taxon>Actinomycetes</taxon>
        <taxon>Streptosporangiales</taxon>
        <taxon>Thermomonosporaceae</taxon>
        <taxon>Actinomadura</taxon>
    </lineage>
</organism>
<name>A0ABS3SCP4_9ACTN</name>
<dbReference type="EMBL" id="JAGEPF010000056">
    <property type="protein sequence ID" value="MBO2466015.1"/>
    <property type="molecule type" value="Genomic_DNA"/>
</dbReference>
<keyword evidence="3" id="KW-1185">Reference proteome</keyword>
<accession>A0ABS3SCP4</accession>
<evidence type="ECO:0000256" key="1">
    <source>
        <dbReference type="SAM" id="MobiDB-lite"/>
    </source>
</evidence>
<sequence>MAHTDRPHNTQKKTPTAPDNLAREVARLVEPLAQASLINPDDAEVTLDLHLGQIGILPFRAGLTPDYRAWSGSLTWAALILYPHTPHPVPFPIAEERLARDAANAKAYAFHASLFTTQAWREGGTFQLVDYIGPNDLGVFWINLADASAREDLEPHRIPLTDTAS</sequence>
<proteinExistence type="predicted"/>
<reference evidence="2 3" key="1">
    <citation type="submission" date="2021-03" db="EMBL/GenBank/DDBJ databases">
        <title>Actinomadura violae sp. nov., isolated from lichen in Thailand.</title>
        <authorList>
            <person name="Kanchanasin P."/>
            <person name="Saeng-In P."/>
            <person name="Phongsopitanun W."/>
            <person name="Yuki M."/>
            <person name="Kudo T."/>
            <person name="Ohkuma M."/>
            <person name="Tanasupawat S."/>
        </authorList>
    </citation>
    <scope>NUCLEOTIDE SEQUENCE [LARGE SCALE GENOMIC DNA]</scope>
    <source>
        <strain evidence="2 3">LCR2-06</strain>
    </source>
</reference>